<evidence type="ECO:0000256" key="5">
    <source>
        <dbReference type="ARBA" id="ARBA00023242"/>
    </source>
</evidence>
<feature type="coiled-coil region" evidence="7">
    <location>
        <begin position="519"/>
        <end position="552"/>
    </location>
</feature>
<dbReference type="InterPro" id="IPR001487">
    <property type="entry name" value="Bromodomain"/>
</dbReference>
<keyword evidence="7" id="KW-0175">Coiled coil</keyword>
<keyword evidence="11" id="KW-1185">Reference proteome</keyword>
<dbReference type="OrthoDB" id="21648at2759"/>
<dbReference type="PROSITE" id="PS50014">
    <property type="entry name" value="BROMODOMAIN_2"/>
    <property type="match status" value="1"/>
</dbReference>
<dbReference type="Pfam" id="PF12024">
    <property type="entry name" value="DUF3512"/>
    <property type="match status" value="1"/>
</dbReference>
<name>A0A9P0D8V3_9CUCU</name>
<evidence type="ECO:0000259" key="9">
    <source>
        <dbReference type="PROSITE" id="PS50014"/>
    </source>
</evidence>
<organism evidence="10 11">
    <name type="scientific">Psylliodes chrysocephalus</name>
    <dbReference type="NCBI Taxonomy" id="3402493"/>
    <lineage>
        <taxon>Eukaryota</taxon>
        <taxon>Metazoa</taxon>
        <taxon>Ecdysozoa</taxon>
        <taxon>Arthropoda</taxon>
        <taxon>Hexapoda</taxon>
        <taxon>Insecta</taxon>
        <taxon>Pterygota</taxon>
        <taxon>Neoptera</taxon>
        <taxon>Endopterygota</taxon>
        <taxon>Coleoptera</taxon>
        <taxon>Polyphaga</taxon>
        <taxon>Cucujiformia</taxon>
        <taxon>Chrysomeloidea</taxon>
        <taxon>Chrysomelidae</taxon>
        <taxon>Galerucinae</taxon>
        <taxon>Alticini</taxon>
        <taxon>Psylliodes</taxon>
    </lineage>
</organism>
<evidence type="ECO:0000256" key="8">
    <source>
        <dbReference type="SAM" id="MobiDB-lite"/>
    </source>
</evidence>
<dbReference type="PRINTS" id="PR00503">
    <property type="entry name" value="BROMODOMAIN"/>
</dbReference>
<evidence type="ECO:0000256" key="4">
    <source>
        <dbReference type="ARBA" id="ARBA00023163"/>
    </source>
</evidence>
<keyword evidence="2" id="KW-0805">Transcription regulation</keyword>
<feature type="domain" description="Bromo" evidence="9">
    <location>
        <begin position="159"/>
        <end position="229"/>
    </location>
</feature>
<dbReference type="InterPro" id="IPR036427">
    <property type="entry name" value="Bromodomain-like_sf"/>
</dbReference>
<dbReference type="Gene3D" id="1.20.920.10">
    <property type="entry name" value="Bromodomain-like"/>
    <property type="match status" value="1"/>
</dbReference>
<dbReference type="EMBL" id="OV651818">
    <property type="protein sequence ID" value="CAH1111987.1"/>
    <property type="molecule type" value="Genomic_DNA"/>
</dbReference>
<feature type="compositionally biased region" description="Basic residues" evidence="8">
    <location>
        <begin position="76"/>
        <end position="109"/>
    </location>
</feature>
<dbReference type="CDD" id="cd05513">
    <property type="entry name" value="Bromo_brd7_like"/>
    <property type="match status" value="1"/>
</dbReference>
<evidence type="ECO:0000313" key="11">
    <source>
        <dbReference type="Proteomes" id="UP001153636"/>
    </source>
</evidence>
<dbReference type="GO" id="GO:0006357">
    <property type="term" value="P:regulation of transcription by RNA polymerase II"/>
    <property type="evidence" value="ECO:0007669"/>
    <property type="project" value="TreeGrafter"/>
</dbReference>
<dbReference type="GO" id="GO:0005634">
    <property type="term" value="C:nucleus"/>
    <property type="evidence" value="ECO:0007669"/>
    <property type="project" value="UniProtKB-SubCell"/>
</dbReference>
<dbReference type="SUPFAM" id="SSF47370">
    <property type="entry name" value="Bromodomain"/>
    <property type="match status" value="1"/>
</dbReference>
<evidence type="ECO:0000256" key="7">
    <source>
        <dbReference type="SAM" id="Coils"/>
    </source>
</evidence>
<dbReference type="AlphaFoldDB" id="A0A9P0D8V3"/>
<sequence length="658" mass="74758">MSSPVVSPVPQKKHKKHKSEKREKDDKPGLKLILKVGSQTTPEHNPDFGQTLPLVGEGLEEQMQIDPNDPYFGLSRSHHKKSKKKKKKKDKNKDREKKHKHHHKDKKRKREENEENNEDLSIYPQIGSPGRELRTCVIKKLQERTPLSKGLDHLLTQLEKKDPQNFFAWPVTDNIAPGYSTIITNPMDFSTMRQKIEDNQYNHLDQFIEDFKLMCTNAMKYNHVDTVYYKASKKLLQAALKVMVPEKLGWMLNLVPEITSEDVGFEITAELRAVKHQDDHEDSDHSHEMKKKMPVTKFEPVTDELTPEEILTKSQIAARTARAKLLMKRGVPTMGYLKQKKDGSTHLNILVGGDGVIPGTKKRPILLGQLCGKINEGTSQLQGFREDRRNSAKPIKPLYYGAFGSYAPSYDSAFSNLNKDESDMVYQTYGSDTAVQYAESLQDFVKDSDYATHLVDSLLDLLTGGDHSKTKKTIEDNKNLREEEQAVKTMLEVKPMDAVKVNVDDLKSLNDVGIDVAFLENMDDEIRVAEERHDLQQRLDTMCELLEKLQNSQYQRLSAVPPANLNNCLPATEEENQIAETITENLSNIVKRVTPAEVAPVPAIRKAIGVPITDVQSTTSEVVNIDLESELRQYLESDPTLVQSPLRDDKTIEEILME</sequence>
<dbReference type="InterPro" id="IPR021900">
    <property type="entry name" value="DUF3512"/>
</dbReference>
<evidence type="ECO:0000313" key="10">
    <source>
        <dbReference type="EMBL" id="CAH1111987.1"/>
    </source>
</evidence>
<keyword evidence="5" id="KW-0539">Nucleus</keyword>
<gene>
    <name evidence="10" type="ORF">PSYICH_LOCUS12693</name>
</gene>
<dbReference type="PANTHER" id="PTHR22881">
    <property type="entry name" value="BROMODOMAIN CONTAINING PROTEIN"/>
    <property type="match status" value="1"/>
</dbReference>
<dbReference type="Pfam" id="PF00439">
    <property type="entry name" value="Bromodomain"/>
    <property type="match status" value="1"/>
</dbReference>
<comment type="subcellular location">
    <subcellularLocation>
        <location evidence="1">Nucleus</location>
    </subcellularLocation>
</comment>
<dbReference type="InterPro" id="IPR051831">
    <property type="entry name" value="Bromodomain_contain_prot"/>
</dbReference>
<evidence type="ECO:0000256" key="3">
    <source>
        <dbReference type="ARBA" id="ARBA00023117"/>
    </source>
</evidence>
<evidence type="ECO:0000256" key="6">
    <source>
        <dbReference type="PROSITE-ProRule" id="PRU00035"/>
    </source>
</evidence>
<feature type="compositionally biased region" description="Basic and acidic residues" evidence="8">
    <location>
        <begin position="20"/>
        <end position="29"/>
    </location>
</feature>
<dbReference type="PANTHER" id="PTHR22881:SF27">
    <property type="entry name" value="BROMODOMAIN CONTAINING 7_9"/>
    <property type="match status" value="1"/>
</dbReference>
<evidence type="ECO:0000256" key="2">
    <source>
        <dbReference type="ARBA" id="ARBA00023015"/>
    </source>
</evidence>
<keyword evidence="3 6" id="KW-0103">Bromodomain</keyword>
<evidence type="ECO:0000256" key="1">
    <source>
        <dbReference type="ARBA" id="ARBA00004123"/>
    </source>
</evidence>
<accession>A0A9P0D8V3</accession>
<protein>
    <recommendedName>
        <fullName evidence="9">Bromo domain-containing protein</fullName>
    </recommendedName>
</protein>
<dbReference type="SMART" id="SM00297">
    <property type="entry name" value="BROMO"/>
    <property type="match status" value="1"/>
</dbReference>
<keyword evidence="4" id="KW-0804">Transcription</keyword>
<feature type="region of interest" description="Disordered" evidence="8">
    <location>
        <begin position="1"/>
        <end position="127"/>
    </location>
</feature>
<dbReference type="Proteomes" id="UP001153636">
    <property type="component" value="Chromosome 6"/>
</dbReference>
<reference evidence="10" key="1">
    <citation type="submission" date="2022-01" db="EMBL/GenBank/DDBJ databases">
        <authorList>
            <person name="King R."/>
        </authorList>
    </citation>
    <scope>NUCLEOTIDE SEQUENCE</scope>
</reference>
<proteinExistence type="predicted"/>